<dbReference type="AlphaFoldDB" id="A0A6I9NWF0"/>
<evidence type="ECO:0000256" key="1">
    <source>
        <dbReference type="ARBA" id="ARBA00010879"/>
    </source>
</evidence>
<reference evidence="6" key="1">
    <citation type="submission" date="2025-08" db="UniProtKB">
        <authorList>
            <consortium name="RefSeq"/>
        </authorList>
    </citation>
    <scope>IDENTIFICATION</scope>
    <source>
        <tissue evidence="6">Muscle</tissue>
    </source>
</reference>
<evidence type="ECO:0000313" key="6">
    <source>
        <dbReference type="RefSeq" id="XP_010782274.1"/>
    </source>
</evidence>
<dbReference type="PANTHER" id="PTHR33050">
    <property type="entry name" value="REVERSE TRANSCRIPTASE DOMAIN-CONTAINING PROTEIN"/>
    <property type="match status" value="1"/>
</dbReference>
<dbReference type="KEGG" id="ncc:104956492"/>
<dbReference type="Gene3D" id="3.30.70.270">
    <property type="match status" value="1"/>
</dbReference>
<dbReference type="GeneID" id="104956492"/>
<feature type="region of interest" description="Disordered" evidence="3">
    <location>
        <begin position="550"/>
        <end position="645"/>
    </location>
</feature>
<accession>A0A6I9NWF0</accession>
<name>A0A6I9NWF0_9TELE</name>
<dbReference type="InterPro" id="IPR052055">
    <property type="entry name" value="Hepadnavirus_pol/RT"/>
</dbReference>
<dbReference type="RefSeq" id="XP_010782274.1">
    <property type="nucleotide sequence ID" value="XM_010783972.1"/>
</dbReference>
<organism evidence="5 6">
    <name type="scientific">Notothenia coriiceps</name>
    <name type="common">black rockcod</name>
    <dbReference type="NCBI Taxonomy" id="8208"/>
    <lineage>
        <taxon>Eukaryota</taxon>
        <taxon>Metazoa</taxon>
        <taxon>Chordata</taxon>
        <taxon>Craniata</taxon>
        <taxon>Vertebrata</taxon>
        <taxon>Euteleostomi</taxon>
        <taxon>Actinopterygii</taxon>
        <taxon>Neopterygii</taxon>
        <taxon>Teleostei</taxon>
        <taxon>Neoteleostei</taxon>
        <taxon>Acanthomorphata</taxon>
        <taxon>Eupercaria</taxon>
        <taxon>Perciformes</taxon>
        <taxon>Notothenioidei</taxon>
        <taxon>Nototheniidae</taxon>
        <taxon>Notothenia</taxon>
    </lineage>
</organism>
<dbReference type="GO" id="GO:0004523">
    <property type="term" value="F:RNA-DNA hybrid ribonuclease activity"/>
    <property type="evidence" value="ECO:0007669"/>
    <property type="project" value="UniProtKB-EC"/>
</dbReference>
<feature type="domain" description="Reverse transcriptase" evidence="4">
    <location>
        <begin position="1"/>
        <end position="58"/>
    </location>
</feature>
<dbReference type="InterPro" id="IPR043502">
    <property type="entry name" value="DNA/RNA_pol_sf"/>
</dbReference>
<dbReference type="EC" id="3.1.26.4" evidence="2"/>
<protein>
    <recommendedName>
        <fullName evidence="2">ribonuclease H</fullName>
        <ecNumber evidence="2">3.1.26.4</ecNumber>
    </recommendedName>
</protein>
<dbReference type="CDD" id="cd09275">
    <property type="entry name" value="RNase_HI_RT_DIRS1"/>
    <property type="match status" value="1"/>
</dbReference>
<evidence type="ECO:0000313" key="5">
    <source>
        <dbReference type="Proteomes" id="UP000504611"/>
    </source>
</evidence>
<dbReference type="OrthoDB" id="7756796at2759"/>
<evidence type="ECO:0000256" key="3">
    <source>
        <dbReference type="SAM" id="MobiDB-lite"/>
    </source>
</evidence>
<dbReference type="SUPFAM" id="SSF56672">
    <property type="entry name" value="DNA/RNA polymerases"/>
    <property type="match status" value="1"/>
</dbReference>
<evidence type="ECO:0000259" key="4">
    <source>
        <dbReference type="PROSITE" id="PS50878"/>
    </source>
</evidence>
<dbReference type="PANTHER" id="PTHR33050:SF7">
    <property type="entry name" value="RIBONUCLEASE H"/>
    <property type="match status" value="1"/>
</dbReference>
<comment type="similarity">
    <text evidence="1">Belongs to the beta type-B retroviral polymerase family. HERV class-II K(HML-2) pol subfamily.</text>
</comment>
<gene>
    <name evidence="6" type="primary">LOC104956492</name>
</gene>
<dbReference type="InterPro" id="IPR043128">
    <property type="entry name" value="Rev_trsase/Diguanyl_cyclase"/>
</dbReference>
<dbReference type="InterPro" id="IPR000477">
    <property type="entry name" value="RT_dom"/>
</dbReference>
<evidence type="ECO:0000256" key="2">
    <source>
        <dbReference type="ARBA" id="ARBA00012180"/>
    </source>
</evidence>
<dbReference type="PROSITE" id="PS50878">
    <property type="entry name" value="RT_POL"/>
    <property type="match status" value="1"/>
</dbReference>
<proteinExistence type="inferred from homology"/>
<sequence>MRVLFYLDDLLLLARSREEAALQTVQLVSHLSSLGFIINWEKSCPLPSQIIIYLGVEFNSARMRARLSQRRVEDLTALLGRVTPGRVVTALSVMQLLGMMSAGQVVIPLGLLHMRRLQRWFIRLRIDPVHQKRRMVYIPLSVGLDLTYWKNPHVLSVGVPLGRVTSHTSVFTDASLSGWGGTCMSQAVGGQWPPHMSLHINALELLAIWRVIRHFAPLLWNHHVLIRTDNKAAAAYINRQGGVRSAQLLDTARRLLCWARTHVLSVRAVYIPGELNRGADLMSRGGPRQGNWSLHPELVSQVWSRFGRAEVDLFAARGNAQCALWFSLRRQDHPPLGVDAFAHRPWPRVLLYAFPPVPLIPRFLDRVQEERLIAVLIAPERTGASWFPAYSISCQGTVGNSVAGGCSLQVEGAISGHPVLGQQPNLTAFFGAKQASTVTGRQPMLAAPKDRFVARQTDRIHQCAFQEQSKTMSSVEAEEYRRGLRCGATQAHRYLWLQQGAIPEGAGKDLLEAPISPDGLFGPQFHTMVEAMKSAAEQADDIRRHASWLQDKHPQRQQRQQRQHSAAPATVSAGASRAAARSATASVSPFGSCRGSVPGLRSSATEKGSAGDESEGNEEPPLLVCSSERASEEAEPKMTLWGGYV</sequence>
<dbReference type="Proteomes" id="UP000504611">
    <property type="component" value="Unplaced"/>
</dbReference>
<feature type="compositionally biased region" description="Low complexity" evidence="3">
    <location>
        <begin position="563"/>
        <end position="589"/>
    </location>
</feature>
<keyword evidence="5" id="KW-1185">Reference proteome</keyword>